<sequence length="261" mass="27324">MALTFLLLCWALSSLLATLLGWRSNEPALSLAAPPTEDGASGRRALLRWFEQAQEAAPVSPLASLQLIAVIAGHNGVALIGGIEASPVAVQAGKEARPGLRLVEVQADRAIFEQAGVRNELAFPPGATATVGNLLSPAPAAPPAVVPVKPAASAPAKPSPATSVSRGRLASIAQSGNLGAWDKGLAAFPDGGIRITAAAEQPLAQILNLRDGDIIRQINEREIGQLADISLVYHYFSQTQDVDLQILRDGKPVHLQYKIQP</sequence>
<evidence type="ECO:0008006" key="3">
    <source>
        <dbReference type="Google" id="ProtNLM"/>
    </source>
</evidence>
<dbReference type="Gene3D" id="2.30.42.10">
    <property type="match status" value="1"/>
</dbReference>
<dbReference type="Proteomes" id="UP000778523">
    <property type="component" value="Unassembled WGS sequence"/>
</dbReference>
<gene>
    <name evidence="1" type="ORF">HJ583_003535</name>
</gene>
<dbReference type="SUPFAM" id="SSF50156">
    <property type="entry name" value="PDZ domain-like"/>
    <property type="match status" value="1"/>
</dbReference>
<proteinExistence type="predicted"/>
<dbReference type="InterPro" id="IPR036034">
    <property type="entry name" value="PDZ_sf"/>
</dbReference>
<evidence type="ECO:0000313" key="2">
    <source>
        <dbReference type="Proteomes" id="UP000778523"/>
    </source>
</evidence>
<organism evidence="1 2">
    <name type="scientific">Uliginosibacterium aquaticum</name>
    <dbReference type="NCBI Taxonomy" id="2731212"/>
    <lineage>
        <taxon>Bacteria</taxon>
        <taxon>Pseudomonadati</taxon>
        <taxon>Pseudomonadota</taxon>
        <taxon>Betaproteobacteria</taxon>
        <taxon>Rhodocyclales</taxon>
        <taxon>Zoogloeaceae</taxon>
        <taxon>Uliginosibacterium</taxon>
    </lineage>
</organism>
<accession>A0ABX2IJ58</accession>
<comment type="caution">
    <text evidence="1">The sequence shown here is derived from an EMBL/GenBank/DDBJ whole genome shotgun (WGS) entry which is preliminary data.</text>
</comment>
<protein>
    <recommendedName>
        <fullName evidence="3">PDZ domain-containing protein</fullName>
    </recommendedName>
</protein>
<reference evidence="1 2" key="1">
    <citation type="submission" date="2020-06" db="EMBL/GenBank/DDBJ databases">
        <title>Draft genome of Uliginosibacterium sp. IMCC34675.</title>
        <authorList>
            <person name="Song J."/>
        </authorList>
    </citation>
    <scope>NUCLEOTIDE SEQUENCE [LARGE SCALE GENOMIC DNA]</scope>
    <source>
        <strain evidence="1 2">IMCC34675</strain>
    </source>
</reference>
<name>A0ABX2IJ58_9RHOO</name>
<keyword evidence="2" id="KW-1185">Reference proteome</keyword>
<dbReference type="EMBL" id="JABCSC020000001">
    <property type="protein sequence ID" value="NSL54090.1"/>
    <property type="molecule type" value="Genomic_DNA"/>
</dbReference>
<evidence type="ECO:0000313" key="1">
    <source>
        <dbReference type="EMBL" id="NSL54090.1"/>
    </source>
</evidence>
<dbReference type="RefSeq" id="WP_170020541.1">
    <property type="nucleotide sequence ID" value="NZ_JABCSC020000001.1"/>
</dbReference>